<evidence type="ECO:0000256" key="1">
    <source>
        <dbReference type="SAM" id="MobiDB-lite"/>
    </source>
</evidence>
<feature type="compositionally biased region" description="Basic and acidic residues" evidence="1">
    <location>
        <begin position="1000"/>
        <end position="1012"/>
    </location>
</feature>
<feature type="region of interest" description="Disordered" evidence="1">
    <location>
        <begin position="990"/>
        <end position="1019"/>
    </location>
</feature>
<feature type="region of interest" description="Disordered" evidence="1">
    <location>
        <begin position="795"/>
        <end position="822"/>
    </location>
</feature>
<dbReference type="OrthoDB" id="5353066at2759"/>
<keyword evidence="2" id="KW-0812">Transmembrane</keyword>
<protein>
    <submittedName>
        <fullName evidence="3">Uncharacterized protein</fullName>
    </submittedName>
</protein>
<feature type="compositionally biased region" description="Polar residues" evidence="1">
    <location>
        <begin position="925"/>
        <end position="937"/>
    </location>
</feature>
<keyword evidence="4" id="KW-1185">Reference proteome</keyword>
<evidence type="ECO:0000256" key="2">
    <source>
        <dbReference type="SAM" id="Phobius"/>
    </source>
</evidence>
<feature type="compositionally biased region" description="Polar residues" evidence="1">
    <location>
        <begin position="7"/>
        <end position="16"/>
    </location>
</feature>
<dbReference type="EMBL" id="CP042189">
    <property type="protein sequence ID" value="QDS71207.1"/>
    <property type="molecule type" value="Genomic_DNA"/>
</dbReference>
<name>A0A517L6D8_9PEZI</name>
<sequence>MTPVHSPHSSNASSIRGRTPGQLSLHEYRKQQVTPSPPALQGQRSVRKKPATFSLNNSERIPADLDSHGPYQTYHTLSTPPLTPALFTPDNLTLHRSLPNVSATRCDPVIPEFSHLSFAPPPHQHKQKNSVESEDAPLLDRSGSSGSIPSQLPPSTPPHLEESTPHILSRFFPLAHTALQPAQDGYHALSSENSERDFRLTKRFVFHSSSPESSRPSHVEREHILSTKVPPGRTKAFRPELGDQLVSAGGRAPWYVLNSARLPGIDKSGRGSEDKQAVGLLCSDSGATICAQHSRSYNQTDLTQTDPQQRLVSGKISTASIETVRRADSDVNLRSHFKTTKRLPHPNSELTKKRPSPLNFPAYRGKPLAPPASVQTSSTSTLSLSNFNFPQPPVATRFSAKDHRMTIGAQENLPSKIPTPTIIQHSGVSFELINPHDSLRQSDIRAPLEIEDSDFFSGPITQLSGPSNMEDSAKKDKQKAQLYPTIQQAVSGIRKTSAQDKQIDIKNDRRRDLTPEKRREQVLEFQEQVHEASRPSTPFRLATKAASGVASITGSIKRHSSGEGEKAILSPKVKRRASNLLKAFRTRRESGLDGAEDDDEYEDDDEHEGVNDEHEQEAEADVTGGVLDSYAESDYASSSYALSLVDPRRSIPFGVLSGEIDYSEISLLDQHRFSATSQASAGAQFTANPSTLSEIIHGYEDNRSSTVQQLESQMEEEEQSLLESDTGPYIDPQAVVDVLEPTPARPPRGRDFSITNPFDDYEHDARNGSCDSNEPLSREITGLSDEILDKLSLGSEKSSGLDGFTSSAISPPLQRPSAPPNYGLPPLPLNSHRPLALFATRDITPSSSEAVSQLHSYGDTRQLLEPSSTVGPHHSPTDSYPIRTDRPPVTAHDFPPLQEGSEDFVAGNHSMIETPARRLRCMNPDPQSADSKGSIQCTPPPAEDVPLLSRDTGSDINGSYMSPLTRFSGKDVQGTDEITGQSVEDFRNPFSDFDSSYHSNTDRRHGFPREHPFLNPDAIDRPIASRASDVGNAFSSDGSIADVSDASDLSNMEQTEDEIVAIMEEDGQDDWAPKNRDSQADDWTTVRDPSLASLPGHGESPSSMAEYSHTPPGQLYQNEAFRSGATITTSPTFSLPLSQAHLFGHSGHVQSGQSPDEKLYWAQQNVDHGHSIQLRSSHSPGLQDYQTLGYCEQQLQPHVGPSGFRSPSSVHGPFPNRNPLSTPAIFLSNHVQAQLQAAQNYIMIPDNMLSTEPDDSPAQIDGPFDYSPLRSPMSSPPTYASQEARPAQPHRPEPVLCSPTKSRQQCSRAILDLEAQDDIELRELSGHRNYRQHHGSQIARASVVSQRSLQPLALRAALQPSPQVGANQQRGNASSQSLVTDSTHWSWFQHIATRFSANDANAPKNPANVRKRDGTVLPRFNQPMTAAELRRASNLSDLQQSRFPGHSITADRRRTISERHAFLACLLLVGWFPPFAILLGYDFLNPLVSVVSNGVVSSLPQRLKIIATRLGWAQMAGYIILLVVLLCYHATYII</sequence>
<feature type="compositionally biased region" description="Acidic residues" evidence="1">
    <location>
        <begin position="594"/>
        <end position="607"/>
    </location>
</feature>
<feature type="transmembrane region" description="Helical" evidence="2">
    <location>
        <begin position="1510"/>
        <end position="1531"/>
    </location>
</feature>
<gene>
    <name evidence="3" type="ORF">FKW77_010342</name>
</gene>
<proteinExistence type="predicted"/>
<feature type="region of interest" description="Disordered" evidence="1">
    <location>
        <begin position="588"/>
        <end position="621"/>
    </location>
</feature>
<feature type="compositionally biased region" description="Pro residues" evidence="1">
    <location>
        <begin position="813"/>
        <end position="822"/>
    </location>
</feature>
<accession>A0A517L6D8</accession>
<keyword evidence="2" id="KW-1133">Transmembrane helix</keyword>
<feature type="region of interest" description="Disordered" evidence="1">
    <location>
        <begin position="1065"/>
        <end position="1116"/>
    </location>
</feature>
<feature type="compositionally biased region" description="Polar residues" evidence="1">
    <location>
        <begin position="1272"/>
        <end position="1281"/>
    </location>
</feature>
<feature type="region of interest" description="Disordered" evidence="1">
    <location>
        <begin position="1"/>
        <end position="67"/>
    </location>
</feature>
<feature type="region of interest" description="Disordered" evidence="1">
    <location>
        <begin position="115"/>
        <end position="163"/>
    </location>
</feature>
<organism evidence="3 4">
    <name type="scientific">Venturia effusa</name>
    <dbReference type="NCBI Taxonomy" id="50376"/>
    <lineage>
        <taxon>Eukaryota</taxon>
        <taxon>Fungi</taxon>
        <taxon>Dikarya</taxon>
        <taxon>Ascomycota</taxon>
        <taxon>Pezizomycotina</taxon>
        <taxon>Dothideomycetes</taxon>
        <taxon>Pleosporomycetidae</taxon>
        <taxon>Venturiales</taxon>
        <taxon>Venturiaceae</taxon>
        <taxon>Venturia</taxon>
    </lineage>
</organism>
<evidence type="ECO:0000313" key="3">
    <source>
        <dbReference type="EMBL" id="QDS71207.1"/>
    </source>
</evidence>
<dbReference type="Proteomes" id="UP000316270">
    <property type="component" value="Chromosome 5"/>
</dbReference>
<feature type="region of interest" description="Disordered" evidence="1">
    <location>
        <begin position="1250"/>
        <end position="1301"/>
    </location>
</feature>
<reference evidence="3 4" key="1">
    <citation type="submission" date="2019-07" db="EMBL/GenBank/DDBJ databases">
        <title>Finished genome of Venturia effusa.</title>
        <authorList>
            <person name="Young C.A."/>
            <person name="Cox M.P."/>
            <person name="Ganley A.R.D."/>
            <person name="David W.J."/>
        </authorList>
    </citation>
    <scope>NUCLEOTIDE SEQUENCE [LARGE SCALE GENOMIC DNA]</scope>
    <source>
        <strain evidence="4">albino</strain>
    </source>
</reference>
<feature type="region of interest" description="Disordered" evidence="1">
    <location>
        <begin position="740"/>
        <end position="777"/>
    </location>
</feature>
<feature type="region of interest" description="Disordered" evidence="1">
    <location>
        <begin position="863"/>
        <end position="903"/>
    </location>
</feature>
<keyword evidence="2" id="KW-0472">Membrane</keyword>
<feature type="region of interest" description="Disordered" evidence="1">
    <location>
        <begin position="920"/>
        <end position="939"/>
    </location>
</feature>
<evidence type="ECO:0000313" key="4">
    <source>
        <dbReference type="Proteomes" id="UP000316270"/>
    </source>
</evidence>